<name>A0A0C9SD93_AMBAM</name>
<feature type="signal peptide" evidence="1">
    <location>
        <begin position="1"/>
        <end position="25"/>
    </location>
</feature>
<feature type="chain" id="PRO_5002202761" evidence="1">
    <location>
        <begin position="26"/>
        <end position="115"/>
    </location>
</feature>
<proteinExistence type="evidence at transcript level"/>
<protein>
    <submittedName>
        <fullName evidence="2">Putative secreted protein</fullName>
    </submittedName>
</protein>
<evidence type="ECO:0000256" key="1">
    <source>
        <dbReference type="SAM" id="SignalP"/>
    </source>
</evidence>
<evidence type="ECO:0000313" key="2">
    <source>
        <dbReference type="EMBL" id="JAG91897.1"/>
    </source>
</evidence>
<organism evidence="2">
    <name type="scientific">Amblyomma americanum</name>
    <name type="common">Lone star tick</name>
    <dbReference type="NCBI Taxonomy" id="6943"/>
    <lineage>
        <taxon>Eukaryota</taxon>
        <taxon>Metazoa</taxon>
        <taxon>Ecdysozoa</taxon>
        <taxon>Arthropoda</taxon>
        <taxon>Chelicerata</taxon>
        <taxon>Arachnida</taxon>
        <taxon>Acari</taxon>
        <taxon>Parasitiformes</taxon>
        <taxon>Ixodida</taxon>
        <taxon>Ixodoidea</taxon>
        <taxon>Ixodidae</taxon>
        <taxon>Amblyomminae</taxon>
        <taxon>Amblyomma</taxon>
    </lineage>
</organism>
<keyword evidence="1" id="KW-0732">Signal</keyword>
<accession>A0A0C9SD93</accession>
<dbReference type="AlphaFoldDB" id="A0A0C9SD93"/>
<dbReference type="EMBL" id="GBZX01000843">
    <property type="protein sequence ID" value="JAG91897.1"/>
    <property type="molecule type" value="mRNA"/>
</dbReference>
<reference evidence="2" key="1">
    <citation type="journal article" date="2015" name="PLoS ONE">
        <title>An Insight into the Sialome of the Lone Star Tick, Amblyomma americanum, with a Glimpse on Its Time Dependent Gene Expression.</title>
        <authorList>
            <person name="Karim S."/>
            <person name="Ribeiro J.M."/>
        </authorList>
    </citation>
    <scope>NUCLEOTIDE SEQUENCE</scope>
    <source>
        <tissue evidence="2">Salivary gland</tissue>
    </source>
</reference>
<sequence>MPPLCQPYFLLLFDAACLCVQLSKGAPGLAYGRHEASQRAMYMPVLEPVSVLMHAYITAGARLHCSKEHIHRMSGDGQVIVFAEKTVEYEPCRLIDTSEKRFSRMVKQMAPGTGL</sequence>